<feature type="region of interest" description="Disordered" evidence="1">
    <location>
        <begin position="412"/>
        <end position="449"/>
    </location>
</feature>
<reference evidence="4" key="1">
    <citation type="submission" date="2025-08" db="UniProtKB">
        <authorList>
            <consortium name="RefSeq"/>
        </authorList>
    </citation>
    <scope>IDENTIFICATION</scope>
    <source>
        <tissue evidence="4">Muscle</tissue>
    </source>
</reference>
<evidence type="ECO:0000313" key="3">
    <source>
        <dbReference type="Proteomes" id="UP000694941"/>
    </source>
</evidence>
<feature type="region of interest" description="Disordered" evidence="1">
    <location>
        <begin position="1266"/>
        <end position="1297"/>
    </location>
</feature>
<proteinExistence type="predicted"/>
<feature type="compositionally biased region" description="Low complexity" evidence="1">
    <location>
        <begin position="1032"/>
        <end position="1054"/>
    </location>
</feature>
<keyword evidence="2" id="KW-0812">Transmembrane</keyword>
<feature type="compositionally biased region" description="Low complexity" evidence="1">
    <location>
        <begin position="78"/>
        <end position="87"/>
    </location>
</feature>
<gene>
    <name evidence="4" type="primary">LOC106465403</name>
</gene>
<dbReference type="RefSeq" id="XP_022249007.1">
    <property type="nucleotide sequence ID" value="XM_022393299.1"/>
</dbReference>
<keyword evidence="2" id="KW-0472">Membrane</keyword>
<feature type="transmembrane region" description="Helical" evidence="2">
    <location>
        <begin position="31"/>
        <end position="52"/>
    </location>
</feature>
<feature type="compositionally biased region" description="Polar residues" evidence="1">
    <location>
        <begin position="179"/>
        <end position="192"/>
    </location>
</feature>
<evidence type="ECO:0000256" key="2">
    <source>
        <dbReference type="SAM" id="Phobius"/>
    </source>
</evidence>
<sequence>MEPQKFYLRIVTACCIFFTTFSLYLFPVITLIFICVLILIWSVVLIKRYHIWKKQRCTQLSLTLGKLQQKDATKRTSSSRISQSPSGEKSDEKEGSSFSKNIFNSHLFAPSLHLKTRIIEPSLRSRTSIININTRLESKPNLVNSSVGLSIHSCINSYTTSTSTRHFTSSSISPDVKSTRSLTSSRTEQNPVSAELIQNQSVDKQNFKTVNSKVNCVWTNLRPENPVISLAGHSSQTETERNSSVFSASLSQMPTAWLKHYSKSASQPMKPLLVDSKCKQVKRKCVKNVDSSSDNELGTPKTMYVLKRNPTETAIKRRRIFLTNQKRYPVNQDHYSSVGLFPSIHFQKNPLALLDSRKSPMAHRPVTVKIAPPDVLKNSSSRWNYFYGELSKKSPPSPSHSKIIIAALRESRKRSLKEKESGHPKCDLKRQKQDSKSSVESDSVTHHEESLFNTLSDEYMATSTVQHPSTSMKRPVTLDVNATQSVSTLKRQKNNAIFSSYSSSRSITRQKINETSESSVEGKLQEVSRMSFTQQKISEMAGIETRQDSSPSFPKVQNEDEVEGLKKRIQEERASISLICSRNEEQAAKYKPLGYLKASSAVQVASMPEHLSTLEEHERDSEMEEKRLQKLLQDVQDVFKEKSTQDPKVKSLDSSVQVSLNTSSLPFSLSLDSFTSSRLSMQSKTHMPIDVTLAINDSENVPSVETEKSSNAEDTKAKMLTSKTLFLHNADRKLCDVVTSVHDSINSNSVVGTSSSTPSSSSVVAQNTSLICVTAFTSSEKGAIQLHNSNVYPTTSVLSSSILNNVTSSFTTTRPTIPDFAGEFQFGSSAQFCMNTGIVTNSAESYQFGSLKQITNTDGDVQFDSSELCSVTPTTTSSTGGFHLGSSVPTNIISASTNSSGGFHLGSSVPTNVISASTNSSGGFQFGSSVPSCVTPASTNSTGGFQFGSSVPSCVTPASTNPTGGFQFGSSIPSCVTPASTNPAGGFQFGFSVPSSVTPVSTSPTGGFQFGSSVPSNITPASTSPTGGFQFGSSVPSSVTPASTSPTGGFQFGSSMPSNITSISTSSTGGFQFGSSVSSIGTSTTTTFVGGFHCSSSVPSSVISATRRSTGEFQFSSIPYSVTPTATTSAGKFQFGSSISPSVTSTTTNSTGGFQFGSSISPSVTSTTTNSTGGFQFGSYVPLSVTTTTKSCAEEFQCASSLPATTISVGSFIFGSAIPSNISSTNTTQAGGFQLKFGNGSNAPSLQPTSEAALVGRSKYALGTSTATSANNQSSSQLGKTNSSMFLSPNTSHNPTNEKTCTPTLQKMFDQTNQIQVQGIFGTTSFSTGGFNSETGSSFQNSSALFGIDSQSSAGSPGQNLALGVANPNSCGSSNNTQQTYFGANIHCFEEVFGHSSHQSTPFSQSNFQQVIPSSLQYEPGSKNTLKSTEMFNFSSVSQGATFNFSAKPNQKFRDIPTVATFGNHGSRPGTPQGGALFSVGANSRNDRRLARRRQQKR</sequence>
<name>A0ABM1SZF1_LIMPO</name>
<feature type="region of interest" description="Disordered" evidence="1">
    <location>
        <begin position="1464"/>
        <end position="1498"/>
    </location>
</feature>
<accession>A0ABM1SZF1</accession>
<protein>
    <submittedName>
        <fullName evidence="4">Uncharacterized protein LOC106465403 isoform X1</fullName>
    </submittedName>
</protein>
<dbReference type="GeneID" id="106465403"/>
<feature type="compositionally biased region" description="Polar residues" evidence="1">
    <location>
        <begin position="1012"/>
        <end position="1027"/>
    </location>
</feature>
<organism evidence="3 4">
    <name type="scientific">Limulus polyphemus</name>
    <name type="common">Atlantic horseshoe crab</name>
    <dbReference type="NCBI Taxonomy" id="6850"/>
    <lineage>
        <taxon>Eukaryota</taxon>
        <taxon>Metazoa</taxon>
        <taxon>Ecdysozoa</taxon>
        <taxon>Arthropoda</taxon>
        <taxon>Chelicerata</taxon>
        <taxon>Merostomata</taxon>
        <taxon>Xiphosura</taxon>
        <taxon>Limulidae</taxon>
        <taxon>Limulus</taxon>
    </lineage>
</organism>
<feature type="compositionally biased region" description="Low complexity" evidence="1">
    <location>
        <begin position="1266"/>
        <end position="1277"/>
    </location>
</feature>
<feature type="region of interest" description="Disordered" evidence="1">
    <location>
        <begin position="1012"/>
        <end position="1054"/>
    </location>
</feature>
<dbReference type="Proteomes" id="UP000694941">
    <property type="component" value="Unplaced"/>
</dbReference>
<evidence type="ECO:0000256" key="1">
    <source>
        <dbReference type="SAM" id="MobiDB-lite"/>
    </source>
</evidence>
<feature type="compositionally biased region" description="Polar residues" evidence="1">
    <location>
        <begin position="1278"/>
        <end position="1297"/>
    </location>
</feature>
<keyword evidence="3" id="KW-1185">Reference proteome</keyword>
<keyword evidence="2" id="KW-1133">Transmembrane helix</keyword>
<evidence type="ECO:0000313" key="4">
    <source>
        <dbReference type="RefSeq" id="XP_022249007.1"/>
    </source>
</evidence>
<feature type="compositionally biased region" description="Basic and acidic residues" evidence="1">
    <location>
        <begin position="417"/>
        <end position="449"/>
    </location>
</feature>
<feature type="region of interest" description="Disordered" evidence="1">
    <location>
        <begin position="166"/>
        <end position="192"/>
    </location>
</feature>
<feature type="region of interest" description="Disordered" evidence="1">
    <location>
        <begin position="73"/>
        <end position="97"/>
    </location>
</feature>